<evidence type="ECO:0000256" key="2">
    <source>
        <dbReference type="ARBA" id="ARBA00022723"/>
    </source>
</evidence>
<dbReference type="InterPro" id="IPR002125">
    <property type="entry name" value="CMP_dCMP_dom"/>
</dbReference>
<dbReference type="GO" id="GO:0008270">
    <property type="term" value="F:zinc ion binding"/>
    <property type="evidence" value="ECO:0007669"/>
    <property type="project" value="InterPro"/>
</dbReference>
<evidence type="ECO:0000256" key="1">
    <source>
        <dbReference type="ARBA" id="ARBA00006576"/>
    </source>
</evidence>
<dbReference type="PROSITE" id="PS51747">
    <property type="entry name" value="CYT_DCMP_DEAMINASES_2"/>
    <property type="match status" value="1"/>
</dbReference>
<dbReference type="InterPro" id="IPR016193">
    <property type="entry name" value="Cytidine_deaminase-like"/>
</dbReference>
<organism evidence="6">
    <name type="scientific">marine sediment metagenome</name>
    <dbReference type="NCBI Taxonomy" id="412755"/>
    <lineage>
        <taxon>unclassified sequences</taxon>
        <taxon>metagenomes</taxon>
        <taxon>ecological metagenomes</taxon>
    </lineage>
</organism>
<evidence type="ECO:0000313" key="6">
    <source>
        <dbReference type="EMBL" id="KKL89002.1"/>
    </source>
</evidence>
<gene>
    <name evidence="6" type="ORF">LCGC14_1919060</name>
</gene>
<proteinExistence type="inferred from homology"/>
<keyword evidence="4" id="KW-0862">Zinc</keyword>
<dbReference type="GO" id="GO:0006152">
    <property type="term" value="P:purine nucleoside catabolic process"/>
    <property type="evidence" value="ECO:0007669"/>
    <property type="project" value="TreeGrafter"/>
</dbReference>
<dbReference type="PANTHER" id="PTHR11079">
    <property type="entry name" value="CYTOSINE DEAMINASE FAMILY MEMBER"/>
    <property type="match status" value="1"/>
</dbReference>
<dbReference type="EMBL" id="LAZR01020403">
    <property type="protein sequence ID" value="KKL89002.1"/>
    <property type="molecule type" value="Genomic_DNA"/>
</dbReference>
<evidence type="ECO:0000256" key="4">
    <source>
        <dbReference type="ARBA" id="ARBA00022833"/>
    </source>
</evidence>
<evidence type="ECO:0000256" key="3">
    <source>
        <dbReference type="ARBA" id="ARBA00022801"/>
    </source>
</evidence>
<dbReference type="PROSITE" id="PS00903">
    <property type="entry name" value="CYT_DCMP_DEAMINASES_1"/>
    <property type="match status" value="1"/>
</dbReference>
<dbReference type="Pfam" id="PF00383">
    <property type="entry name" value="dCMP_cyt_deam_1"/>
    <property type="match status" value="1"/>
</dbReference>
<dbReference type="PANTHER" id="PTHR11079:SF161">
    <property type="entry name" value="CMP_DCMP-TYPE DEAMINASE DOMAIN-CONTAINING PROTEIN"/>
    <property type="match status" value="1"/>
</dbReference>
<dbReference type="InterPro" id="IPR016192">
    <property type="entry name" value="APOBEC/CMP_deaminase_Zn-bd"/>
</dbReference>
<dbReference type="SUPFAM" id="SSF53927">
    <property type="entry name" value="Cytidine deaminase-like"/>
    <property type="match status" value="1"/>
</dbReference>
<protein>
    <recommendedName>
        <fullName evidence="5">CMP/dCMP-type deaminase domain-containing protein</fullName>
    </recommendedName>
</protein>
<reference evidence="6" key="1">
    <citation type="journal article" date="2015" name="Nature">
        <title>Complex archaea that bridge the gap between prokaryotes and eukaryotes.</title>
        <authorList>
            <person name="Spang A."/>
            <person name="Saw J.H."/>
            <person name="Jorgensen S.L."/>
            <person name="Zaremba-Niedzwiedzka K."/>
            <person name="Martijn J."/>
            <person name="Lind A.E."/>
            <person name="van Eijk R."/>
            <person name="Schleper C."/>
            <person name="Guy L."/>
            <person name="Ettema T.J."/>
        </authorList>
    </citation>
    <scope>NUCLEOTIDE SEQUENCE</scope>
</reference>
<keyword evidence="2" id="KW-0479">Metal-binding</keyword>
<dbReference type="Gene3D" id="3.40.140.10">
    <property type="entry name" value="Cytidine Deaminase, domain 2"/>
    <property type="match status" value="1"/>
</dbReference>
<comment type="caution">
    <text evidence="6">The sequence shown here is derived from an EMBL/GenBank/DDBJ whole genome shotgun (WGS) entry which is preliminary data.</text>
</comment>
<dbReference type="CDD" id="cd01285">
    <property type="entry name" value="nucleoside_deaminase"/>
    <property type="match status" value="1"/>
</dbReference>
<dbReference type="GO" id="GO:0047974">
    <property type="term" value="F:guanosine deaminase activity"/>
    <property type="evidence" value="ECO:0007669"/>
    <property type="project" value="TreeGrafter"/>
</dbReference>
<dbReference type="AlphaFoldDB" id="A0A0F9IP42"/>
<evidence type="ECO:0000259" key="5">
    <source>
        <dbReference type="PROSITE" id="PS51747"/>
    </source>
</evidence>
<name>A0A0F9IP42_9ZZZZ</name>
<dbReference type="FunFam" id="3.40.140.10:FF:000011">
    <property type="entry name" value="tRNA-specific adenosine deaminase"/>
    <property type="match status" value="1"/>
</dbReference>
<feature type="domain" description="CMP/dCMP-type deaminase" evidence="5">
    <location>
        <begin position="1"/>
        <end position="124"/>
    </location>
</feature>
<comment type="similarity">
    <text evidence="1">Belongs to the cytidine and deoxycytidylate deaminase family.</text>
</comment>
<sequence>MNTKFLREAIRLSLGKMEEGEGGPFGAVVVRKGEIVGRGWNRVTSTNDPTAHAEILAIRDACRRLETFSLAGCEIYSSCEPCPMCFAAIYWARLERIYYAATCKDATAAGFDDAPLYQQFTLPPDSRSIQMVQDLRQEACEVFDAWLQNPGRVAY</sequence>
<accession>A0A0F9IP42</accession>
<keyword evidence="3" id="KW-0378">Hydrolase</keyword>